<protein>
    <submittedName>
        <fullName evidence="1">Amine oxidase</fullName>
    </submittedName>
</protein>
<dbReference type="SUPFAM" id="SSF51905">
    <property type="entry name" value="FAD/NAD(P)-binding domain"/>
    <property type="match status" value="1"/>
</dbReference>
<name>A0A3B9GZA1_9PROT</name>
<reference evidence="1 2" key="1">
    <citation type="journal article" date="2018" name="Nat. Biotechnol.">
        <title>A standardized bacterial taxonomy based on genome phylogeny substantially revises the tree of life.</title>
        <authorList>
            <person name="Parks D.H."/>
            <person name="Chuvochina M."/>
            <person name="Waite D.W."/>
            <person name="Rinke C."/>
            <person name="Skarshewski A."/>
            <person name="Chaumeil P.A."/>
            <person name="Hugenholtz P."/>
        </authorList>
    </citation>
    <scope>NUCLEOTIDE SEQUENCE [LARGE SCALE GENOMIC DNA]</scope>
    <source>
        <strain evidence="1">UBA8733</strain>
    </source>
</reference>
<evidence type="ECO:0000313" key="2">
    <source>
        <dbReference type="Proteomes" id="UP000259610"/>
    </source>
</evidence>
<proteinExistence type="predicted"/>
<comment type="caution">
    <text evidence="1">The sequence shown here is derived from an EMBL/GenBank/DDBJ whole genome shotgun (WGS) entry which is preliminary data.</text>
</comment>
<dbReference type="EMBL" id="DMAN01000258">
    <property type="protein sequence ID" value="HAE27779.1"/>
    <property type="molecule type" value="Genomic_DNA"/>
</dbReference>
<feature type="non-terminal residue" evidence="1">
    <location>
        <position position="72"/>
    </location>
</feature>
<dbReference type="Proteomes" id="UP000259610">
    <property type="component" value="Unassembled WGS sequence"/>
</dbReference>
<sequence length="72" mass="7869">MKPGAKRIAILGAGPAGLTIARLLMEQSDHSVTLFEKTHRVGGKSLSVRQGEDLIEFGTCYTILSHRRVMDC</sequence>
<dbReference type="PRINTS" id="PR00419">
    <property type="entry name" value="ADXRDTASE"/>
</dbReference>
<evidence type="ECO:0000313" key="1">
    <source>
        <dbReference type="EMBL" id="HAE27779.1"/>
    </source>
</evidence>
<dbReference type="InterPro" id="IPR036188">
    <property type="entry name" value="FAD/NAD-bd_sf"/>
</dbReference>
<gene>
    <name evidence="1" type="ORF">DCG58_11500</name>
</gene>
<dbReference type="AlphaFoldDB" id="A0A3B9GZA1"/>
<dbReference type="Pfam" id="PF13450">
    <property type="entry name" value="NAD_binding_8"/>
    <property type="match status" value="1"/>
</dbReference>
<accession>A0A3B9GZA1</accession>
<organism evidence="1 2">
    <name type="scientific">Hyphomonas adhaerens</name>
    <dbReference type="NCBI Taxonomy" id="81029"/>
    <lineage>
        <taxon>Bacteria</taxon>
        <taxon>Pseudomonadati</taxon>
        <taxon>Pseudomonadota</taxon>
        <taxon>Alphaproteobacteria</taxon>
        <taxon>Hyphomonadales</taxon>
        <taxon>Hyphomonadaceae</taxon>
        <taxon>Hyphomonas</taxon>
    </lineage>
</organism>
<dbReference type="Gene3D" id="3.50.50.60">
    <property type="entry name" value="FAD/NAD(P)-binding domain"/>
    <property type="match status" value="1"/>
</dbReference>